<proteinExistence type="inferred from homology"/>
<dbReference type="EC" id="3.4.24.55" evidence="4"/>
<evidence type="ECO:0000256" key="10">
    <source>
        <dbReference type="ARBA" id="ARBA00023049"/>
    </source>
</evidence>
<dbReference type="Pfam" id="PF00675">
    <property type="entry name" value="Peptidase_M16"/>
    <property type="match status" value="1"/>
</dbReference>
<dbReference type="InterPro" id="IPR054734">
    <property type="entry name" value="PqqF-like_C_4"/>
</dbReference>
<evidence type="ECO:0000256" key="11">
    <source>
        <dbReference type="ARBA" id="ARBA00029597"/>
    </source>
</evidence>
<dbReference type="InterPro" id="IPR011765">
    <property type="entry name" value="Pept_M16_N"/>
</dbReference>
<dbReference type="Gene3D" id="3.30.830.10">
    <property type="entry name" value="Metalloenzyme, LuxS/M16 peptidase-like"/>
    <property type="match status" value="4"/>
</dbReference>
<keyword evidence="7" id="KW-0479">Metal-binding</keyword>
<dbReference type="InterPro" id="IPR011249">
    <property type="entry name" value="Metalloenz_LuxS/M16"/>
</dbReference>
<dbReference type="InterPro" id="IPR050626">
    <property type="entry name" value="Peptidase_M16"/>
</dbReference>
<evidence type="ECO:0000256" key="14">
    <source>
        <dbReference type="RuleBase" id="RU004447"/>
    </source>
</evidence>
<dbReference type="GO" id="GO:0004222">
    <property type="term" value="F:metalloendopeptidase activity"/>
    <property type="evidence" value="ECO:0007669"/>
    <property type="project" value="UniProtKB-EC"/>
</dbReference>
<dbReference type="PANTHER" id="PTHR43690:SF18">
    <property type="entry name" value="INSULIN-DEGRADING ENZYME-RELATED"/>
    <property type="match status" value="1"/>
</dbReference>
<evidence type="ECO:0000256" key="1">
    <source>
        <dbReference type="ARBA" id="ARBA00001947"/>
    </source>
</evidence>
<dbReference type="EMBL" id="VIKS01000013">
    <property type="protein sequence ID" value="TQV84909.1"/>
    <property type="molecule type" value="Genomic_DNA"/>
</dbReference>
<dbReference type="PANTHER" id="PTHR43690">
    <property type="entry name" value="NARDILYSIN"/>
    <property type="match status" value="1"/>
</dbReference>
<evidence type="ECO:0000259" key="16">
    <source>
        <dbReference type="Pfam" id="PF00675"/>
    </source>
</evidence>
<evidence type="ECO:0000256" key="4">
    <source>
        <dbReference type="ARBA" id="ARBA00012449"/>
    </source>
</evidence>
<evidence type="ECO:0000256" key="6">
    <source>
        <dbReference type="ARBA" id="ARBA00022670"/>
    </source>
</evidence>
<evidence type="ECO:0000256" key="7">
    <source>
        <dbReference type="ARBA" id="ARBA00022723"/>
    </source>
</evidence>
<keyword evidence="21" id="KW-1185">Reference proteome</keyword>
<feature type="chain" id="PRO_5022101805" description="Protease 3" evidence="15">
    <location>
        <begin position="25"/>
        <end position="957"/>
    </location>
</feature>
<comment type="similarity">
    <text evidence="3 14">Belongs to the peptidase M16 family.</text>
</comment>
<feature type="domain" description="Coenzyme PQQ synthesis protein F-like C-terminal lobe" evidence="19">
    <location>
        <begin position="780"/>
        <end position="872"/>
    </location>
</feature>
<dbReference type="GO" id="GO:0006508">
    <property type="term" value="P:proteolysis"/>
    <property type="evidence" value="ECO:0007669"/>
    <property type="project" value="UniProtKB-KW"/>
</dbReference>
<feature type="domain" description="Peptidase M16 middle/third" evidence="18">
    <location>
        <begin position="399"/>
        <end position="675"/>
    </location>
</feature>
<dbReference type="InterPro" id="IPR001431">
    <property type="entry name" value="Pept_M16_Zn_BS"/>
</dbReference>
<dbReference type="InterPro" id="IPR032632">
    <property type="entry name" value="Peptidase_M16_M"/>
</dbReference>
<dbReference type="Pfam" id="PF16187">
    <property type="entry name" value="Peptidase_M16_M"/>
    <property type="match status" value="1"/>
</dbReference>
<comment type="function">
    <text evidence="2">Endopeptidase that degrades small peptides of less than 7 kDa, such as glucagon and insulin.</text>
</comment>
<evidence type="ECO:0000256" key="8">
    <source>
        <dbReference type="ARBA" id="ARBA00022801"/>
    </source>
</evidence>
<dbReference type="Pfam" id="PF05193">
    <property type="entry name" value="Peptidase_M16_C"/>
    <property type="match status" value="1"/>
</dbReference>
<dbReference type="OrthoDB" id="9811314at2"/>
<feature type="domain" description="Peptidase M16 N-terminal" evidence="16">
    <location>
        <begin position="56"/>
        <end position="190"/>
    </location>
</feature>
<dbReference type="GO" id="GO:0046872">
    <property type="term" value="F:metal ion binding"/>
    <property type="evidence" value="ECO:0007669"/>
    <property type="project" value="UniProtKB-KW"/>
</dbReference>
<evidence type="ECO:0000256" key="9">
    <source>
        <dbReference type="ARBA" id="ARBA00022833"/>
    </source>
</evidence>
<dbReference type="AlphaFoldDB" id="A0A545U607"/>
<evidence type="ECO:0000256" key="3">
    <source>
        <dbReference type="ARBA" id="ARBA00007261"/>
    </source>
</evidence>
<keyword evidence="6" id="KW-0645">Protease</keyword>
<evidence type="ECO:0000256" key="12">
    <source>
        <dbReference type="ARBA" id="ARBA00031184"/>
    </source>
</evidence>
<dbReference type="FunFam" id="3.30.830.10:FF:000012">
    <property type="entry name" value="Protease 3"/>
    <property type="match status" value="1"/>
</dbReference>
<dbReference type="Pfam" id="PF22456">
    <property type="entry name" value="PqqF-like_C_4"/>
    <property type="match status" value="1"/>
</dbReference>
<dbReference type="SUPFAM" id="SSF63411">
    <property type="entry name" value="LuxS/MPP-like metallohydrolase"/>
    <property type="match status" value="4"/>
</dbReference>
<feature type="signal peptide" evidence="15">
    <location>
        <begin position="1"/>
        <end position="24"/>
    </location>
</feature>
<dbReference type="FunFam" id="3.30.830.10:FF:000005">
    <property type="entry name" value="nardilysin isoform X1"/>
    <property type="match status" value="1"/>
</dbReference>
<protein>
    <recommendedName>
        <fullName evidence="5">Protease 3</fullName>
        <ecNumber evidence="4">3.4.24.55</ecNumber>
    </recommendedName>
    <alternativeName>
        <fullName evidence="13">Pitrilysin</fullName>
    </alternativeName>
    <alternativeName>
        <fullName evidence="12">Protease III</fullName>
    </alternativeName>
    <alternativeName>
        <fullName evidence="11">Protease pi</fullName>
    </alternativeName>
</protein>
<feature type="domain" description="Peptidase M16 C-terminal" evidence="17">
    <location>
        <begin position="219"/>
        <end position="395"/>
    </location>
</feature>
<sequence>MKRLTLSVLSAAVIFTAGSGITVAAKTKDSSQTVVVSPNDKRDYATINLENGITALLVSDPTVDKSAAALSVGVGLLHDPMTQQGMAHYLEHMLFLGTDRFPDTNGYNDFMSKNGGSSNAYTWLDITNYMFEINNDAYDDALDRFSDFFKAPKLYPEYTDKEKNAVNAEWSMRREMDFFGMYKLNRSMMGEHPANRFLIGNLETLSDKENAKLHPQTVEFYNQYYSANVMKVAMVSNQPIKEMKKLAKKHFSSIKNKKIDKPVVTAKLDFDKVGGKRIHYVPNQDVKNLILDFTIKNNQQEYKTKPNRFIGYLLGSEMPGTPAYVLKKAGLISSLSSNAAPDLYGNYGRLSIDIELTDAGLKAREEITRVVMSYIEKIKKEGVDSKYFNEIKTSLNNRFRFLEKGNAFGYVSNLADEMQSYPVRDVISAPYTYEQFDEKSVNNTLKQLSPTTLRIWYVSKNEPHDKEMHFYDGKYKIVDIDKKEIASWKKPTKYALELPKVNTMLPEGFDIKTDASNKQEKPVVAYDKKGITVWQYPSQAFSSQPKGVLRVFINSPEREKSIQGQILFDLWSDLYNLKQSALATEASIAGMNLNMYSTNGLELSVSGFTDKQPLLLEKGLKAITFKVDQTGFKQAVDRYIRGVKNQEKQFPIYQLFDSFNDVISSSGYSNKALVAAAKKLKPEDLTHFMEKVMANNQIRVFAFGNYDKKDVDYYVSQIDKAMPENRKVTDYVRTRVLAPKKGQTVSLKRDLDVADVAVYDLHVHPEPSVKQEARGMVLRDHLRTVTFDKLRTEEQLAYAVTAIAPKIKDYAALGFAIQTPVKNVEEMQQRFDAFKKEYVEKLNAITPEEFSKLKNSVLISLKEKPKNLSEEQAPILNDWYDENWDFDTRKNLIAEVEKVTLDDIKAFYHETVGDKNASRLSIQLRGSKFKDKSFAKLEGETEIKDLAEFHKKASYQK</sequence>
<comment type="caution">
    <text evidence="20">The sequence shown here is derived from an EMBL/GenBank/DDBJ whole genome shotgun (WGS) entry which is preliminary data.</text>
</comment>
<evidence type="ECO:0000259" key="19">
    <source>
        <dbReference type="Pfam" id="PF22456"/>
    </source>
</evidence>
<organism evidence="20 21">
    <name type="scientific">Aliikangiella coralliicola</name>
    <dbReference type="NCBI Taxonomy" id="2592383"/>
    <lineage>
        <taxon>Bacteria</taxon>
        <taxon>Pseudomonadati</taxon>
        <taxon>Pseudomonadota</taxon>
        <taxon>Gammaproteobacteria</taxon>
        <taxon>Oceanospirillales</taxon>
        <taxon>Pleioneaceae</taxon>
        <taxon>Aliikangiella</taxon>
    </lineage>
</organism>
<evidence type="ECO:0000256" key="5">
    <source>
        <dbReference type="ARBA" id="ARBA00017565"/>
    </source>
</evidence>
<reference evidence="20 21" key="1">
    <citation type="submission" date="2019-07" db="EMBL/GenBank/DDBJ databases">
        <title>Draft genome for Aliikangiella sp. M105.</title>
        <authorList>
            <person name="Wang G."/>
        </authorList>
    </citation>
    <scope>NUCLEOTIDE SEQUENCE [LARGE SCALE GENOMIC DNA]</scope>
    <source>
        <strain evidence="20 21">M105</strain>
    </source>
</reference>
<name>A0A545U607_9GAMM</name>
<gene>
    <name evidence="20" type="ORF">FLL46_21170</name>
</gene>
<evidence type="ECO:0000313" key="21">
    <source>
        <dbReference type="Proteomes" id="UP000315439"/>
    </source>
</evidence>
<keyword evidence="8" id="KW-0378">Hydrolase</keyword>
<evidence type="ECO:0000256" key="13">
    <source>
        <dbReference type="ARBA" id="ARBA00033450"/>
    </source>
</evidence>
<keyword evidence="15" id="KW-0732">Signal</keyword>
<evidence type="ECO:0000259" key="18">
    <source>
        <dbReference type="Pfam" id="PF16187"/>
    </source>
</evidence>
<dbReference type="RefSeq" id="WP_142933447.1">
    <property type="nucleotide sequence ID" value="NZ_ML660169.1"/>
</dbReference>
<dbReference type="PROSITE" id="PS00143">
    <property type="entry name" value="INSULINASE"/>
    <property type="match status" value="1"/>
</dbReference>
<keyword evidence="9" id="KW-0862">Zinc</keyword>
<evidence type="ECO:0000256" key="2">
    <source>
        <dbReference type="ARBA" id="ARBA00002184"/>
    </source>
</evidence>
<dbReference type="InterPro" id="IPR007863">
    <property type="entry name" value="Peptidase_M16_C"/>
</dbReference>
<dbReference type="Proteomes" id="UP000315439">
    <property type="component" value="Unassembled WGS sequence"/>
</dbReference>
<evidence type="ECO:0000313" key="20">
    <source>
        <dbReference type="EMBL" id="TQV84909.1"/>
    </source>
</evidence>
<evidence type="ECO:0000259" key="17">
    <source>
        <dbReference type="Pfam" id="PF05193"/>
    </source>
</evidence>
<dbReference type="GO" id="GO:0005737">
    <property type="term" value="C:cytoplasm"/>
    <property type="evidence" value="ECO:0007669"/>
    <property type="project" value="UniProtKB-ARBA"/>
</dbReference>
<evidence type="ECO:0000256" key="15">
    <source>
        <dbReference type="SAM" id="SignalP"/>
    </source>
</evidence>
<keyword evidence="10" id="KW-0482">Metalloprotease</keyword>
<accession>A0A545U607</accession>
<comment type="cofactor">
    <cofactor evidence="1">
        <name>Zn(2+)</name>
        <dbReference type="ChEBI" id="CHEBI:29105"/>
    </cofactor>
</comment>